<evidence type="ECO:0000313" key="1">
    <source>
        <dbReference type="EMBL" id="CAB4859164.1"/>
    </source>
</evidence>
<name>A0A6J7CQL0_9ZZZZ</name>
<sequence length="141" mass="13970">MRPISRRGVLSGLTLGVALGVTGISLSACSSEKTVVKTAVDQGSLNQVFAAEASLLALATSSGLTRVSKIHQAHLNALTAAGAQPPTPDAAGALKQLARGQRRQADLCSSLALSASPRVAQLLASIAASNAALAALASSSA</sequence>
<gene>
    <name evidence="1" type="ORF">UFOPK3401_00149</name>
</gene>
<reference evidence="1" key="1">
    <citation type="submission" date="2020-05" db="EMBL/GenBank/DDBJ databases">
        <authorList>
            <person name="Chiriac C."/>
            <person name="Salcher M."/>
            <person name="Ghai R."/>
            <person name="Kavagutti S V."/>
        </authorList>
    </citation>
    <scope>NUCLEOTIDE SEQUENCE</scope>
</reference>
<accession>A0A6J7CQL0</accession>
<dbReference type="PROSITE" id="PS51257">
    <property type="entry name" value="PROKAR_LIPOPROTEIN"/>
    <property type="match status" value="1"/>
</dbReference>
<organism evidence="1">
    <name type="scientific">freshwater metagenome</name>
    <dbReference type="NCBI Taxonomy" id="449393"/>
    <lineage>
        <taxon>unclassified sequences</taxon>
        <taxon>metagenomes</taxon>
        <taxon>ecological metagenomes</taxon>
    </lineage>
</organism>
<proteinExistence type="predicted"/>
<dbReference type="AlphaFoldDB" id="A0A6J7CQL0"/>
<protein>
    <submittedName>
        <fullName evidence="1">Unannotated protein</fullName>
    </submittedName>
</protein>
<dbReference type="EMBL" id="CAFBLM010000003">
    <property type="protein sequence ID" value="CAB4859164.1"/>
    <property type="molecule type" value="Genomic_DNA"/>
</dbReference>